<dbReference type="AlphaFoldDB" id="A0ABD3XCF8"/>
<keyword evidence="1" id="KW-0732">Signal</keyword>
<sequence length="208" mass="23831">MLPFLFVLLVHIVSTSYGQGQSEQFNQWTYNNYPNPFVNPEACRRPDSSFICDPNEILLPRQADQVNIVLKKIFNDTDVPCYDDTGIKKSGYVVMIALMNKINRTFSSSYTDNTKAIHAEAAWFSYYLGETWHRDTCDENVVILYSKEDSVFYTSTQSLARKKLSDDTIALVSLRNGHYFRSGNRDRILRGLLKVAEAYKRVLEGGNV</sequence>
<evidence type="ECO:0000313" key="3">
    <source>
        <dbReference type="Proteomes" id="UP001634394"/>
    </source>
</evidence>
<reference evidence="2 3" key="1">
    <citation type="submission" date="2024-11" db="EMBL/GenBank/DDBJ databases">
        <title>Chromosome-level genome assembly of the freshwater bivalve Anodonta woodiana.</title>
        <authorList>
            <person name="Chen X."/>
        </authorList>
    </citation>
    <scope>NUCLEOTIDE SEQUENCE [LARGE SCALE GENOMIC DNA]</scope>
    <source>
        <strain evidence="2">MN2024</strain>
        <tissue evidence="2">Gills</tissue>
    </source>
</reference>
<accession>A0ABD3XCF8</accession>
<dbReference type="Gene3D" id="3.10.310.50">
    <property type="match status" value="1"/>
</dbReference>
<evidence type="ECO:0000256" key="1">
    <source>
        <dbReference type="SAM" id="SignalP"/>
    </source>
</evidence>
<name>A0ABD3XCF8_SINWO</name>
<evidence type="ECO:0000313" key="2">
    <source>
        <dbReference type="EMBL" id="KAL3883767.1"/>
    </source>
</evidence>
<feature type="chain" id="PRO_5044748236" evidence="1">
    <location>
        <begin position="19"/>
        <end position="208"/>
    </location>
</feature>
<dbReference type="Pfam" id="PF17175">
    <property type="entry name" value="MOLO1"/>
    <property type="match status" value="1"/>
</dbReference>
<keyword evidence="3" id="KW-1185">Reference proteome</keyword>
<dbReference type="InterPro" id="IPR033438">
    <property type="entry name" value="MOLO1"/>
</dbReference>
<feature type="signal peptide" evidence="1">
    <location>
        <begin position="1"/>
        <end position="18"/>
    </location>
</feature>
<proteinExistence type="predicted"/>
<gene>
    <name evidence="2" type="ORF">ACJMK2_029999</name>
</gene>
<dbReference type="PANTHER" id="PTHR33748">
    <property type="entry name" value="PROTEIN CBG04600"/>
    <property type="match status" value="1"/>
</dbReference>
<dbReference type="PANTHER" id="PTHR33748:SF5">
    <property type="entry name" value="GROUND-LIKE DOMAIN-CONTAINING PROTEIN"/>
    <property type="match status" value="1"/>
</dbReference>
<comment type="caution">
    <text evidence="2">The sequence shown here is derived from an EMBL/GenBank/DDBJ whole genome shotgun (WGS) entry which is preliminary data.</text>
</comment>
<dbReference type="EMBL" id="JBJQND010000003">
    <property type="protein sequence ID" value="KAL3883767.1"/>
    <property type="molecule type" value="Genomic_DNA"/>
</dbReference>
<protein>
    <submittedName>
        <fullName evidence="2">Uncharacterized protein</fullName>
    </submittedName>
</protein>
<dbReference type="Proteomes" id="UP001634394">
    <property type="component" value="Unassembled WGS sequence"/>
</dbReference>
<organism evidence="2 3">
    <name type="scientific">Sinanodonta woodiana</name>
    <name type="common">Chinese pond mussel</name>
    <name type="synonym">Anodonta woodiana</name>
    <dbReference type="NCBI Taxonomy" id="1069815"/>
    <lineage>
        <taxon>Eukaryota</taxon>
        <taxon>Metazoa</taxon>
        <taxon>Spiralia</taxon>
        <taxon>Lophotrochozoa</taxon>
        <taxon>Mollusca</taxon>
        <taxon>Bivalvia</taxon>
        <taxon>Autobranchia</taxon>
        <taxon>Heteroconchia</taxon>
        <taxon>Palaeoheterodonta</taxon>
        <taxon>Unionida</taxon>
        <taxon>Unionoidea</taxon>
        <taxon>Unionidae</taxon>
        <taxon>Unioninae</taxon>
        <taxon>Sinanodonta</taxon>
    </lineage>
</organism>